<dbReference type="EMBL" id="FQVQ01000015">
    <property type="protein sequence ID" value="SHF67928.1"/>
    <property type="molecule type" value="Genomic_DNA"/>
</dbReference>
<dbReference type="Proteomes" id="UP000184147">
    <property type="component" value="Unassembled WGS sequence"/>
</dbReference>
<feature type="domain" description="Tail specific protease" evidence="2">
    <location>
        <begin position="241"/>
        <end position="455"/>
    </location>
</feature>
<keyword evidence="4" id="KW-1185">Reference proteome</keyword>
<protein>
    <submittedName>
        <fullName evidence="3">Peptidase family S41</fullName>
    </submittedName>
</protein>
<dbReference type="RefSeq" id="WP_143161792.1">
    <property type="nucleotide sequence ID" value="NZ_FQVQ01000015.1"/>
</dbReference>
<reference evidence="3 4" key="1">
    <citation type="submission" date="2016-11" db="EMBL/GenBank/DDBJ databases">
        <authorList>
            <person name="Jaros S."/>
            <person name="Januszkiewicz K."/>
            <person name="Wedrychowicz H."/>
        </authorList>
    </citation>
    <scope>NUCLEOTIDE SEQUENCE [LARGE SCALE GENOMIC DNA]</scope>
    <source>
        <strain evidence="3 4">DSM 25660</strain>
    </source>
</reference>
<feature type="signal peptide" evidence="1">
    <location>
        <begin position="1"/>
        <end position="19"/>
    </location>
</feature>
<dbReference type="Gene3D" id="3.90.226.10">
    <property type="entry name" value="2-enoyl-CoA Hydratase, Chain A, domain 1"/>
    <property type="match status" value="1"/>
</dbReference>
<accession>A0A1M5DLN0</accession>
<organism evidence="3 4">
    <name type="scientific">Flavobacterium fontis</name>
    <dbReference type="NCBI Taxonomy" id="1124188"/>
    <lineage>
        <taxon>Bacteria</taxon>
        <taxon>Pseudomonadati</taxon>
        <taxon>Bacteroidota</taxon>
        <taxon>Flavobacteriia</taxon>
        <taxon>Flavobacteriales</taxon>
        <taxon>Flavobacteriaceae</taxon>
        <taxon>Flavobacterium</taxon>
    </lineage>
</organism>
<evidence type="ECO:0000259" key="2">
    <source>
        <dbReference type="Pfam" id="PF03572"/>
    </source>
</evidence>
<dbReference type="InterPro" id="IPR029045">
    <property type="entry name" value="ClpP/crotonase-like_dom_sf"/>
</dbReference>
<dbReference type="Pfam" id="PF03572">
    <property type="entry name" value="Peptidase_S41"/>
    <property type="match status" value="1"/>
</dbReference>
<dbReference type="OrthoDB" id="2327485at2"/>
<name>A0A1M5DLN0_9FLAO</name>
<evidence type="ECO:0000256" key="1">
    <source>
        <dbReference type="SAM" id="SignalP"/>
    </source>
</evidence>
<proteinExistence type="predicted"/>
<dbReference type="AlphaFoldDB" id="A0A1M5DLN0"/>
<evidence type="ECO:0000313" key="4">
    <source>
        <dbReference type="Proteomes" id="UP000184147"/>
    </source>
</evidence>
<dbReference type="GO" id="GO:0008236">
    <property type="term" value="F:serine-type peptidase activity"/>
    <property type="evidence" value="ECO:0007669"/>
    <property type="project" value="InterPro"/>
</dbReference>
<dbReference type="STRING" id="1124188.SAMN05444377_11582"/>
<evidence type="ECO:0000313" key="3">
    <source>
        <dbReference type="EMBL" id="SHF67928.1"/>
    </source>
</evidence>
<dbReference type="SUPFAM" id="SSF52096">
    <property type="entry name" value="ClpP/crotonase"/>
    <property type="match status" value="1"/>
</dbReference>
<dbReference type="GO" id="GO:0006508">
    <property type="term" value="P:proteolysis"/>
    <property type="evidence" value="ECO:0007669"/>
    <property type="project" value="InterPro"/>
</dbReference>
<dbReference type="InterPro" id="IPR005151">
    <property type="entry name" value="Tail-specific_protease"/>
</dbReference>
<sequence>MLRKFIFLGFVWHSISLIAQTDSCDCAANFSTLQRETEANYAGFPVKVTPQTQKTYQELVNQLQKATPTVTQPKQCYDLLASYIHFFKDKHFILSYIPSSEYPWGDKPITESVFKKQCLQPNRHALEGIWTHPDGKLTLGIQRENDTTFTGIVLSSQEQAYRPGMVYVQLTVTPQGYVYQNRESFITTPRPARQIGNLLQLWSHEMWGKIFPQTMNASERIELETWKNQQHGLRFEKLSNKTAWIKIPTFLNNEETLQNWVQQNDAAIKSCENLIIDLTGNGGGSSGWVSLIPYLLTQPIHQRDTYVRVTPDNVHLKRKDLEFFATQPIPEAYQKYFPEATVQAYRSAYEELTTTKLPFYPIPGVTFPMDVPKGNPKKVALIVDGFGGSSTEYFFYLSQQSEKTRRFGTPTYGMMDYEGMSTPTPLPFSSFYLTIPIVKSHWTDTAPIDQTGFIPEYRLDQLPPATWITHVKGVLEKE</sequence>
<keyword evidence="1" id="KW-0732">Signal</keyword>
<gene>
    <name evidence="3" type="ORF">SAMN05444377_11582</name>
</gene>
<feature type="chain" id="PRO_5009909588" evidence="1">
    <location>
        <begin position="20"/>
        <end position="478"/>
    </location>
</feature>